<dbReference type="HOGENOM" id="CLU_2291804_0_0_1"/>
<reference evidence="1" key="1">
    <citation type="submission" date="2011-06" db="EMBL/GenBank/DDBJ databases">
        <title>The Genome Sequence of Fusarium oxysporum Fo47.</title>
        <authorList>
            <consortium name="The Broad Institute Genome Sequencing Platform"/>
            <person name="Ma L.-J."/>
            <person name="Gale L.R."/>
            <person name="Schwartz D.C."/>
            <person name="Zhou S."/>
            <person name="Corby-Kistler H."/>
            <person name="Young S.K."/>
            <person name="Zeng Q."/>
            <person name="Gargeya S."/>
            <person name="Fitzgerald M."/>
            <person name="Haas B."/>
            <person name="Abouelleil A."/>
            <person name="Alvarado L."/>
            <person name="Arachchi H.M."/>
            <person name="Berlin A."/>
            <person name="Brown A."/>
            <person name="Chapman S.B."/>
            <person name="Chen Z."/>
            <person name="Dunbar C."/>
            <person name="Freedman E."/>
            <person name="Gearin G."/>
            <person name="Gellesch M."/>
            <person name="Goldberg J."/>
            <person name="Griggs A."/>
            <person name="Gujja S."/>
            <person name="Heiman D."/>
            <person name="Howarth C."/>
            <person name="Larson L."/>
            <person name="Lui A."/>
            <person name="MacDonald P.J.P."/>
            <person name="Mehta T."/>
            <person name="Montmayeur A."/>
            <person name="Murphy C."/>
            <person name="Neiman D."/>
            <person name="Pearson M."/>
            <person name="Priest M."/>
            <person name="Roberts A."/>
            <person name="Saif S."/>
            <person name="Shea T."/>
            <person name="Shenoy N."/>
            <person name="Sisk P."/>
            <person name="Stolte C."/>
            <person name="Sykes S."/>
            <person name="Wortman J."/>
            <person name="Nusbaum C."/>
            <person name="Birren B."/>
        </authorList>
    </citation>
    <scope>NUCLEOTIDE SEQUENCE [LARGE SCALE GENOMIC DNA]</scope>
    <source>
        <strain evidence="1">Fo47</strain>
    </source>
</reference>
<protein>
    <submittedName>
        <fullName evidence="1">Uncharacterized protein</fullName>
    </submittedName>
</protein>
<accession>W9JNU0</accession>
<sequence>MAAMIGGEIVVLLSPLITGSGNVFREPKEDRARRALRRMMNARWEYEVMEKVTWRAPYQSPGPSHGRAAHEISAFTSLPIKWQKFVAEKPHSGADRTENFT</sequence>
<proteinExistence type="predicted"/>
<dbReference type="Proteomes" id="UP000030766">
    <property type="component" value="Unassembled WGS sequence"/>
</dbReference>
<gene>
    <name evidence="1" type="ORF">FOZG_15705</name>
</gene>
<dbReference type="EMBL" id="JH717908">
    <property type="protein sequence ID" value="EWZ31300.1"/>
    <property type="molecule type" value="Genomic_DNA"/>
</dbReference>
<reference evidence="1" key="2">
    <citation type="submission" date="2012-06" db="EMBL/GenBank/DDBJ databases">
        <title>Annotation of the Genome Sequence of Fusarium oxysporum Fo47.</title>
        <authorList>
            <consortium name="The Broad Institute Genomics Platform"/>
            <person name="Ma L.-J."/>
            <person name="Corby-Kistler H."/>
            <person name="Broz K."/>
            <person name="Gale L.R."/>
            <person name="Jonkers W."/>
            <person name="O'Donnell K."/>
            <person name="Ploetz R."/>
            <person name="Steinberg C."/>
            <person name="Schwartz D.C."/>
            <person name="VanEtten H."/>
            <person name="Zhou S."/>
            <person name="Young S.K."/>
            <person name="Zeng Q."/>
            <person name="Gargeya S."/>
            <person name="Fitzgerald M."/>
            <person name="Abouelleil A."/>
            <person name="Alvarado L."/>
            <person name="Chapman S.B."/>
            <person name="Gainer-Dewar J."/>
            <person name="Goldberg J."/>
            <person name="Griggs A."/>
            <person name="Gujja S."/>
            <person name="Hansen M."/>
            <person name="Howarth C."/>
            <person name="Imamovic A."/>
            <person name="Ireland A."/>
            <person name="Larimer J."/>
            <person name="McCowan C."/>
            <person name="Murphy C."/>
            <person name="Pearson M."/>
            <person name="Poon T.W."/>
            <person name="Priest M."/>
            <person name="Roberts A."/>
            <person name="Saif S."/>
            <person name="Shea T."/>
            <person name="Sykes S."/>
            <person name="Wortman J."/>
            <person name="Nusbaum C."/>
            <person name="Birren B."/>
        </authorList>
    </citation>
    <scope>NUCLEOTIDE SEQUENCE</scope>
    <source>
        <strain evidence="1">Fo47</strain>
    </source>
</reference>
<organism evidence="1">
    <name type="scientific">Fusarium oxysporum Fo47</name>
    <dbReference type="NCBI Taxonomy" id="660027"/>
    <lineage>
        <taxon>Eukaryota</taxon>
        <taxon>Fungi</taxon>
        <taxon>Dikarya</taxon>
        <taxon>Ascomycota</taxon>
        <taxon>Pezizomycotina</taxon>
        <taxon>Sordariomycetes</taxon>
        <taxon>Hypocreomycetidae</taxon>
        <taxon>Hypocreales</taxon>
        <taxon>Nectriaceae</taxon>
        <taxon>Fusarium</taxon>
        <taxon>Fusarium oxysporum species complex</taxon>
    </lineage>
</organism>
<dbReference type="VEuPathDB" id="FungiDB:FOZG_15705"/>
<name>W9JNU0_FUSOX</name>
<evidence type="ECO:0000313" key="1">
    <source>
        <dbReference type="EMBL" id="EWZ31300.1"/>
    </source>
</evidence>
<dbReference type="AlphaFoldDB" id="W9JNU0"/>